<feature type="transmembrane region" description="Helical" evidence="12">
    <location>
        <begin position="430"/>
        <end position="453"/>
    </location>
</feature>
<keyword evidence="7 12" id="KW-0812">Transmembrane</keyword>
<feature type="domain" description="PTS EIIA type-1" evidence="13">
    <location>
        <begin position="506"/>
        <end position="610"/>
    </location>
</feature>
<feature type="active site" description="Phosphocysteine intermediate; for EIIB activity" evidence="11">
    <location>
        <position position="26"/>
    </location>
</feature>
<keyword evidence="4" id="KW-0762">Sugar transport</keyword>
<evidence type="ECO:0000259" key="14">
    <source>
        <dbReference type="PROSITE" id="PS51098"/>
    </source>
</evidence>
<keyword evidence="5" id="KW-0808">Transferase</keyword>
<reference evidence="16 19" key="1">
    <citation type="submission" date="2014-10" db="EMBL/GenBank/DDBJ databases">
        <title>Plasmid movement, recombination, and chromosomal integration amongst multidrug resistant commensal Escherichia coli clones within a single commercial turkey flock.</title>
        <authorList>
            <person name="Lang K."/>
            <person name="Dorn K."/>
            <person name="Danzeisen J."/>
            <person name="Johnson T."/>
        </authorList>
    </citation>
    <scope>NUCLEOTIDE SEQUENCE [LARGE SCALE GENOMIC DNA]</scope>
    <source>
        <strain evidence="16 19">UMNturkey9</strain>
    </source>
</reference>
<comment type="subcellular location">
    <subcellularLocation>
        <location evidence="1">Cell membrane</location>
        <topology evidence="1">Multi-pass membrane protein</topology>
    </subcellularLocation>
</comment>
<dbReference type="InterPro" id="IPR003352">
    <property type="entry name" value="PTS_EIIC"/>
</dbReference>
<evidence type="ECO:0000256" key="3">
    <source>
        <dbReference type="ARBA" id="ARBA00022475"/>
    </source>
</evidence>
<dbReference type="PANTHER" id="PTHR30175">
    <property type="entry name" value="PHOSPHOTRANSFERASE SYSTEM TRANSPORT PROTEIN"/>
    <property type="match status" value="1"/>
</dbReference>
<reference evidence="17" key="2">
    <citation type="submission" date="2019-03" db="EMBL/GenBank/DDBJ databases">
        <authorList>
            <consortium name="Pathogen Informatics"/>
        </authorList>
    </citation>
    <scope>NUCLEOTIDE SEQUENCE</scope>
    <source>
        <strain evidence="18">5012STDY7626360</strain>
        <strain evidence="17">5012STDY7626446</strain>
    </source>
</reference>
<accession>A0A486NRP5</accession>
<evidence type="ECO:0000313" key="17">
    <source>
        <dbReference type="EMBL" id="VGL61566.1"/>
    </source>
</evidence>
<evidence type="ECO:0000313" key="18">
    <source>
        <dbReference type="EMBL" id="VGM32807.1"/>
    </source>
</evidence>
<dbReference type="PROSITE" id="PS51103">
    <property type="entry name" value="PTS_EIIC_TYPE_1"/>
    <property type="match status" value="1"/>
</dbReference>
<dbReference type="EMBL" id="CAAHCS010000002">
    <property type="protein sequence ID" value="VGL61566.1"/>
    <property type="molecule type" value="Genomic_DNA"/>
</dbReference>
<feature type="transmembrane region" description="Helical" evidence="12">
    <location>
        <begin position="288"/>
        <end position="310"/>
    </location>
</feature>
<proteinExistence type="predicted"/>
<dbReference type="PROSITE" id="PS00371">
    <property type="entry name" value="PTS_EIIA_TYPE_1_HIS"/>
    <property type="match status" value="1"/>
</dbReference>
<evidence type="ECO:0000256" key="4">
    <source>
        <dbReference type="ARBA" id="ARBA00022597"/>
    </source>
</evidence>
<dbReference type="Gene3D" id="3.30.1360.60">
    <property type="entry name" value="Glucose permease domain IIB"/>
    <property type="match status" value="1"/>
</dbReference>
<feature type="transmembrane region" description="Helical" evidence="12">
    <location>
        <begin position="145"/>
        <end position="167"/>
    </location>
</feature>
<evidence type="ECO:0000313" key="19">
    <source>
        <dbReference type="Proteomes" id="UP000031820"/>
    </source>
</evidence>
<dbReference type="GO" id="GO:0005886">
    <property type="term" value="C:plasma membrane"/>
    <property type="evidence" value="ECO:0007669"/>
    <property type="project" value="UniProtKB-SubCell"/>
</dbReference>
<keyword evidence="2" id="KW-0813">Transport</keyword>
<dbReference type="PROSITE" id="PS01035">
    <property type="entry name" value="PTS_EIIB_TYPE_1_CYS"/>
    <property type="match status" value="1"/>
</dbReference>
<dbReference type="InterPro" id="IPR050558">
    <property type="entry name" value="PTS_Sugar-Specific_Components"/>
</dbReference>
<evidence type="ECO:0000256" key="12">
    <source>
        <dbReference type="SAM" id="Phobius"/>
    </source>
</evidence>
<dbReference type="PROSITE" id="PS51093">
    <property type="entry name" value="PTS_EIIA_TYPE_1"/>
    <property type="match status" value="1"/>
</dbReference>
<dbReference type="InterPro" id="IPR011297">
    <property type="entry name" value="PTS_IIABC_b_glu"/>
</dbReference>
<evidence type="ECO:0000256" key="9">
    <source>
        <dbReference type="ARBA" id="ARBA00022989"/>
    </source>
</evidence>
<dbReference type="RefSeq" id="WP_020316549.1">
    <property type="nucleotide sequence ID" value="NZ_BDLG01000036.1"/>
</dbReference>
<dbReference type="AlphaFoldDB" id="A0A486NRP5"/>
<sequence>MNYNEIAEKIIHEVGGAKNIDNVYNCMTRLRFELKNESLANDEKIKSISGVTGIVRQGGQYQLIIGKEVVNFFNAIQKIIGPVSEHSSGVKKEQKGNIVKRVITGAIEIIASSMTPVIPALIGAGIIQMIVIIMSFFLGQDNSTLRFLSIISHSAFYFMPIFIAYAIARRFNANPVLAAVVTAVLLNPQFIEVMNEAKTTDVTFLGIPVMSAQYASTIIPAILIAWIVACTGKIVDRFTPSMTKTFLNPALIILISAPIAFTIIGPVGTFLATSLASGVELMQSHLNLLTMVLLAAFMPFIVMTGLHWAFTPIVLGSLASGQGDGLILPIMLVINMAQGAASIAVGIKSRNSKLKQTSLAAGFTCIFSGLTEPCMYGVNLPLKKPMIAACIASGITGLFICLVKLKSFAFGISSLVALPMFINPENHSNIIFACSAALMVIFLTMALTFILGFDDPADEKNIEPSDLKGKNNENSQSIVSTFKTIDGQILNSPVTGKIVPLSKVNDLTFSTEALGKGVGIIADEGRVYAPFNGTVLSIFPTKHAIGLASETGIELLIHIGIDTVKLNGNGFTSFVNNGDTVKEGDLLIEFDIEMIQSLGYDITTIVVIANSENYQKVDTYSEQIAHVRQPLLSLA</sequence>
<evidence type="ECO:0000256" key="8">
    <source>
        <dbReference type="ARBA" id="ARBA00022777"/>
    </source>
</evidence>
<feature type="transmembrane region" description="Helical" evidence="12">
    <location>
        <begin position="385"/>
        <end position="403"/>
    </location>
</feature>
<protein>
    <submittedName>
        <fullName evidence="16">PTS beta-glucoside transporter subunit IIABC</fullName>
    </submittedName>
    <submittedName>
        <fullName evidence="17">PTS system protein</fullName>
    </submittedName>
</protein>
<evidence type="ECO:0000256" key="7">
    <source>
        <dbReference type="ARBA" id="ARBA00022692"/>
    </source>
</evidence>
<dbReference type="GO" id="GO:0015771">
    <property type="term" value="P:trehalose transport"/>
    <property type="evidence" value="ECO:0007669"/>
    <property type="project" value="TreeGrafter"/>
</dbReference>
<dbReference type="InterPro" id="IPR013013">
    <property type="entry name" value="PTS_EIIC_1"/>
</dbReference>
<dbReference type="InterPro" id="IPR011055">
    <property type="entry name" value="Dup_hybrid_motif"/>
</dbReference>
<evidence type="ECO:0000256" key="1">
    <source>
        <dbReference type="ARBA" id="ARBA00004651"/>
    </source>
</evidence>
<dbReference type="InterPro" id="IPR001127">
    <property type="entry name" value="PTS_EIIA_1_perm"/>
</dbReference>
<dbReference type="InterPro" id="IPR018113">
    <property type="entry name" value="PTrfase_EIIB_Cys"/>
</dbReference>
<keyword evidence="8" id="KW-0418">Kinase</keyword>
<evidence type="ECO:0000256" key="6">
    <source>
        <dbReference type="ARBA" id="ARBA00022683"/>
    </source>
</evidence>
<evidence type="ECO:0000256" key="2">
    <source>
        <dbReference type="ARBA" id="ARBA00022448"/>
    </source>
</evidence>
<evidence type="ECO:0000313" key="16">
    <source>
        <dbReference type="EMBL" id="KII07378.1"/>
    </source>
</evidence>
<dbReference type="NCBIfam" id="TIGR00830">
    <property type="entry name" value="PTBA"/>
    <property type="match status" value="1"/>
</dbReference>
<gene>
    <name evidence="17" type="primary">bglF_3</name>
    <name evidence="18" type="synonym">bglF_2</name>
    <name evidence="16" type="ORF">LS45_02150</name>
    <name evidence="18" type="ORF">SAMEA4873561_01073</name>
    <name evidence="17" type="ORF">SAMEA4873648_01916</name>
</gene>
<dbReference type="PANTHER" id="PTHR30175:SF1">
    <property type="entry name" value="PTS SYSTEM ARBUTIN-, CELLOBIOSE-, AND SALICIN-SPECIFIC EIIBC COMPONENT-RELATED"/>
    <property type="match status" value="1"/>
</dbReference>
<keyword evidence="6" id="KW-0598">Phosphotransferase system</keyword>
<feature type="domain" description="PTS EIIC type-1" evidence="15">
    <location>
        <begin position="108"/>
        <end position="467"/>
    </location>
</feature>
<feature type="transmembrane region" description="Helical" evidence="12">
    <location>
        <begin position="326"/>
        <end position="347"/>
    </location>
</feature>
<dbReference type="Pfam" id="PF02378">
    <property type="entry name" value="PTS_EIIC"/>
    <property type="match status" value="1"/>
</dbReference>
<dbReference type="FunFam" id="2.70.70.10:FF:000001">
    <property type="entry name" value="PTS system glucose-specific IIA component"/>
    <property type="match status" value="1"/>
</dbReference>
<feature type="transmembrane region" description="Helical" evidence="12">
    <location>
        <begin position="249"/>
        <end position="276"/>
    </location>
</feature>
<dbReference type="GO" id="GO:0090589">
    <property type="term" value="F:protein-phosphocysteine-trehalose phosphotransferase system transporter activity"/>
    <property type="evidence" value="ECO:0007669"/>
    <property type="project" value="TreeGrafter"/>
</dbReference>
<keyword evidence="10 12" id="KW-0472">Membrane</keyword>
<dbReference type="Pfam" id="PF00358">
    <property type="entry name" value="PTS_EIIA_1"/>
    <property type="match status" value="1"/>
</dbReference>
<dbReference type="GO" id="GO:0016301">
    <property type="term" value="F:kinase activity"/>
    <property type="evidence" value="ECO:0007669"/>
    <property type="project" value="UniProtKB-KW"/>
</dbReference>
<name>A0A486NRP5_KLEPN</name>
<feature type="transmembrane region" description="Helical" evidence="12">
    <location>
        <begin position="173"/>
        <end position="191"/>
    </location>
</feature>
<dbReference type="GO" id="GO:0009401">
    <property type="term" value="P:phosphoenolpyruvate-dependent sugar phosphotransferase system"/>
    <property type="evidence" value="ECO:0007669"/>
    <property type="project" value="UniProtKB-KW"/>
</dbReference>
<feature type="transmembrane region" description="Helical" evidence="12">
    <location>
        <begin position="203"/>
        <end position="229"/>
    </location>
</feature>
<keyword evidence="3" id="KW-1003">Cell membrane</keyword>
<dbReference type="Proteomes" id="UP000031820">
    <property type="component" value="Unassembled WGS sequence"/>
</dbReference>
<feature type="domain" description="PTS EIIB type-1" evidence="14">
    <location>
        <begin position="4"/>
        <end position="86"/>
    </location>
</feature>
<dbReference type="Gene3D" id="2.70.70.10">
    <property type="entry name" value="Glucose Permease (Domain IIA)"/>
    <property type="match status" value="1"/>
</dbReference>
<dbReference type="InterPro" id="IPR036878">
    <property type="entry name" value="Glu_permease_IIB"/>
</dbReference>
<dbReference type="InterPro" id="IPR001996">
    <property type="entry name" value="PTS_IIB_1"/>
</dbReference>
<evidence type="ECO:0000256" key="10">
    <source>
        <dbReference type="ARBA" id="ARBA00023136"/>
    </source>
</evidence>
<feature type="transmembrane region" description="Helical" evidence="12">
    <location>
        <begin position="359"/>
        <end position="379"/>
    </location>
</feature>
<dbReference type="Pfam" id="PF00367">
    <property type="entry name" value="PTS_EIIB"/>
    <property type="match status" value="1"/>
</dbReference>
<dbReference type="SUPFAM" id="SSF51261">
    <property type="entry name" value="Duplicated hybrid motif"/>
    <property type="match status" value="1"/>
</dbReference>
<evidence type="ECO:0000259" key="15">
    <source>
        <dbReference type="PROSITE" id="PS51103"/>
    </source>
</evidence>
<dbReference type="EMBL" id="JRRF01000003">
    <property type="protein sequence ID" value="KII07378.1"/>
    <property type="molecule type" value="Genomic_DNA"/>
</dbReference>
<dbReference type="GO" id="GO:0008982">
    <property type="term" value="F:protein-N(PI)-phosphohistidine-sugar phosphotransferase activity"/>
    <property type="evidence" value="ECO:0007669"/>
    <property type="project" value="InterPro"/>
</dbReference>
<dbReference type="CDD" id="cd00212">
    <property type="entry name" value="PTS_IIB_glc"/>
    <property type="match status" value="1"/>
</dbReference>
<dbReference type="FunFam" id="3.30.1360.60:FF:000001">
    <property type="entry name" value="PTS system glucose-specific IIBC component PtsG"/>
    <property type="match status" value="1"/>
</dbReference>
<evidence type="ECO:0000256" key="5">
    <source>
        <dbReference type="ARBA" id="ARBA00022679"/>
    </source>
</evidence>
<evidence type="ECO:0000256" key="11">
    <source>
        <dbReference type="PROSITE-ProRule" id="PRU00421"/>
    </source>
</evidence>
<keyword evidence="9 12" id="KW-1133">Transmembrane helix</keyword>
<dbReference type="PROSITE" id="PS51098">
    <property type="entry name" value="PTS_EIIB_TYPE_1"/>
    <property type="match status" value="1"/>
</dbReference>
<organism evidence="17">
    <name type="scientific">Klebsiella pneumoniae</name>
    <dbReference type="NCBI Taxonomy" id="573"/>
    <lineage>
        <taxon>Bacteria</taxon>
        <taxon>Pseudomonadati</taxon>
        <taxon>Pseudomonadota</taxon>
        <taxon>Gammaproteobacteria</taxon>
        <taxon>Enterobacterales</taxon>
        <taxon>Enterobacteriaceae</taxon>
        <taxon>Klebsiella/Raoultella group</taxon>
        <taxon>Klebsiella</taxon>
        <taxon>Klebsiella pneumoniae complex</taxon>
    </lineage>
</organism>
<dbReference type="SUPFAM" id="SSF55604">
    <property type="entry name" value="Glucose permease domain IIB"/>
    <property type="match status" value="1"/>
</dbReference>
<feature type="transmembrane region" description="Helical" evidence="12">
    <location>
        <begin position="117"/>
        <end position="138"/>
    </location>
</feature>
<dbReference type="EMBL" id="CAAHDG010000003">
    <property type="protein sequence ID" value="VGM32807.1"/>
    <property type="molecule type" value="Genomic_DNA"/>
</dbReference>
<evidence type="ECO:0000259" key="13">
    <source>
        <dbReference type="PROSITE" id="PS51093"/>
    </source>
</evidence>
<dbReference type="NCBIfam" id="TIGR01995">
    <property type="entry name" value="PTS-II-ABC-beta"/>
    <property type="match status" value="1"/>
</dbReference>